<feature type="region of interest" description="Disordered" evidence="5">
    <location>
        <begin position="365"/>
        <end position="389"/>
    </location>
</feature>
<dbReference type="Proteomes" id="UP001153954">
    <property type="component" value="Unassembled WGS sequence"/>
</dbReference>
<evidence type="ECO:0000256" key="3">
    <source>
        <dbReference type="ARBA" id="ARBA00022833"/>
    </source>
</evidence>
<dbReference type="Pfam" id="PF05021">
    <property type="entry name" value="NPL4"/>
    <property type="match status" value="1"/>
</dbReference>
<gene>
    <name evidence="7" type="ORF">EEDITHA_LOCUS20157</name>
</gene>
<dbReference type="PROSITE" id="PS01358">
    <property type="entry name" value="ZF_RANBP2_1"/>
    <property type="match status" value="1"/>
</dbReference>
<dbReference type="GO" id="GO:0005634">
    <property type="term" value="C:nucleus"/>
    <property type="evidence" value="ECO:0007669"/>
    <property type="project" value="TreeGrafter"/>
</dbReference>
<evidence type="ECO:0000256" key="4">
    <source>
        <dbReference type="PROSITE-ProRule" id="PRU00322"/>
    </source>
</evidence>
<dbReference type="EMBL" id="CAKOGL010000029">
    <property type="protein sequence ID" value="CAH2105961.1"/>
    <property type="molecule type" value="Genomic_DNA"/>
</dbReference>
<dbReference type="InterPro" id="IPR036443">
    <property type="entry name" value="Znf_RanBP2_sf"/>
</dbReference>
<evidence type="ECO:0000313" key="7">
    <source>
        <dbReference type="EMBL" id="CAH2105961.1"/>
    </source>
</evidence>
<feature type="domain" description="RanBP2-type" evidence="6">
    <location>
        <begin position="210"/>
        <end position="241"/>
    </location>
</feature>
<keyword evidence="3" id="KW-0862">Zinc</keyword>
<evidence type="ECO:0000256" key="5">
    <source>
        <dbReference type="SAM" id="MobiDB-lite"/>
    </source>
</evidence>
<reference evidence="7" key="1">
    <citation type="submission" date="2022-03" db="EMBL/GenBank/DDBJ databases">
        <authorList>
            <person name="Tunstrom K."/>
        </authorList>
    </citation>
    <scope>NUCLEOTIDE SEQUENCE</scope>
</reference>
<dbReference type="PANTHER" id="PTHR12710:SF0">
    <property type="entry name" value="NUCLEAR PROTEIN LOCALIZATION PROTEIN 4 HOMOLOG"/>
    <property type="match status" value="1"/>
</dbReference>
<dbReference type="PROSITE" id="PS50199">
    <property type="entry name" value="ZF_RANBP2_2"/>
    <property type="match status" value="1"/>
</dbReference>
<dbReference type="GO" id="GO:0008270">
    <property type="term" value="F:zinc ion binding"/>
    <property type="evidence" value="ECO:0007669"/>
    <property type="project" value="UniProtKB-KW"/>
</dbReference>
<dbReference type="AlphaFoldDB" id="A0AAU9V707"/>
<evidence type="ECO:0000256" key="1">
    <source>
        <dbReference type="ARBA" id="ARBA00022723"/>
    </source>
</evidence>
<evidence type="ECO:0000313" key="8">
    <source>
        <dbReference type="Proteomes" id="UP001153954"/>
    </source>
</evidence>
<evidence type="ECO:0000256" key="2">
    <source>
        <dbReference type="ARBA" id="ARBA00022771"/>
    </source>
</evidence>
<keyword evidence="8" id="KW-1185">Reference proteome</keyword>
<feature type="compositionally biased region" description="Low complexity" evidence="5">
    <location>
        <begin position="307"/>
        <end position="328"/>
    </location>
</feature>
<dbReference type="GO" id="GO:0043130">
    <property type="term" value="F:ubiquitin binding"/>
    <property type="evidence" value="ECO:0007669"/>
    <property type="project" value="TreeGrafter"/>
</dbReference>
<feature type="compositionally biased region" description="Low complexity" evidence="5">
    <location>
        <begin position="276"/>
        <end position="292"/>
    </location>
</feature>
<dbReference type="InterPro" id="IPR001876">
    <property type="entry name" value="Znf_RanBP2"/>
</dbReference>
<protein>
    <recommendedName>
        <fullName evidence="6">RanBP2-type domain-containing protein</fullName>
    </recommendedName>
</protein>
<dbReference type="GO" id="GO:0006511">
    <property type="term" value="P:ubiquitin-dependent protein catabolic process"/>
    <property type="evidence" value="ECO:0007669"/>
    <property type="project" value="InterPro"/>
</dbReference>
<evidence type="ECO:0000259" key="6">
    <source>
        <dbReference type="PROSITE" id="PS50199"/>
    </source>
</evidence>
<accession>A0AAU9V707</accession>
<dbReference type="InterPro" id="IPR007717">
    <property type="entry name" value="NPL4_C"/>
</dbReference>
<feature type="region of interest" description="Disordered" evidence="5">
    <location>
        <begin position="276"/>
        <end position="353"/>
    </location>
</feature>
<keyword evidence="2 4" id="KW-0863">Zinc-finger</keyword>
<proteinExistence type="predicted"/>
<organism evidence="7 8">
    <name type="scientific">Euphydryas editha</name>
    <name type="common">Edith's checkerspot</name>
    <dbReference type="NCBI Taxonomy" id="104508"/>
    <lineage>
        <taxon>Eukaryota</taxon>
        <taxon>Metazoa</taxon>
        <taxon>Ecdysozoa</taxon>
        <taxon>Arthropoda</taxon>
        <taxon>Hexapoda</taxon>
        <taxon>Insecta</taxon>
        <taxon>Pterygota</taxon>
        <taxon>Neoptera</taxon>
        <taxon>Endopterygota</taxon>
        <taxon>Lepidoptera</taxon>
        <taxon>Glossata</taxon>
        <taxon>Ditrysia</taxon>
        <taxon>Papilionoidea</taxon>
        <taxon>Nymphalidae</taxon>
        <taxon>Nymphalinae</taxon>
        <taxon>Euphydryas</taxon>
    </lineage>
</organism>
<dbReference type="GO" id="GO:0031625">
    <property type="term" value="F:ubiquitin protein ligase binding"/>
    <property type="evidence" value="ECO:0007669"/>
    <property type="project" value="TreeGrafter"/>
</dbReference>
<dbReference type="Gene3D" id="2.30.30.380">
    <property type="entry name" value="Zn-finger domain of Sec23/24"/>
    <property type="match status" value="1"/>
</dbReference>
<dbReference type="InterPro" id="IPR016563">
    <property type="entry name" value="Npl4"/>
</dbReference>
<dbReference type="PANTHER" id="PTHR12710">
    <property type="entry name" value="NUCLEAR PROTEIN LOCALIZATION 4"/>
    <property type="match status" value="1"/>
</dbReference>
<comment type="caution">
    <text evidence="7">The sequence shown here is derived from an EMBL/GenBank/DDBJ whole genome shotgun (WGS) entry which is preliminary data.</text>
</comment>
<keyword evidence="1" id="KW-0479">Metal-binding</keyword>
<dbReference type="SUPFAM" id="SSF90209">
    <property type="entry name" value="Ran binding protein zinc finger-like"/>
    <property type="match status" value="1"/>
</dbReference>
<sequence length="389" mass="41502">MFSDSAPSFTSLDQQIIVGRGDFTLLRRPFWYNGVSTRLIAGGRGFDSRSGRIFVIMQIFVSGLGERDAYGNEVGVSAKRLPVAYLLVDVPCGVAPASQQPTFSPRASFPPANRALPRHVQSLRALHRHIEEAPSFLEAASDFHVLLYMASNEALPLSLEQLQPLLDAVRARDAAAADAWRAAPHAATLLRLARAAAEDAPPDAPGAPGSPGAPAWTCPLCTFHNAAPLDACEMCAMPSASRYGRAAVARRLRDDRAAVARRSRGGRVARYLSSAAGRAAAGGAPARGKAGKSFWSRRSKVPRGGEPAIAAPSCCARSASAHTHASHSGPPHRGRDRSTRPHPPSHTYSISTTDTRAVVPRCWDSNPASLDSGRITTPRRVVEHNPLIN</sequence>
<name>A0AAU9V707_EUPED</name>